<evidence type="ECO:0008006" key="4">
    <source>
        <dbReference type="Google" id="ProtNLM"/>
    </source>
</evidence>
<dbReference type="Pfam" id="PF24441">
    <property type="entry name" value="DUF7560"/>
    <property type="match status" value="1"/>
</dbReference>
<protein>
    <recommendedName>
        <fullName evidence="4">Small CPxCG-related zinc finger protein</fullName>
    </recommendedName>
</protein>
<dbReference type="EMBL" id="AOIN01000023">
    <property type="protein sequence ID" value="ELZ04797.1"/>
    <property type="molecule type" value="Genomic_DNA"/>
</dbReference>
<organism evidence="2 3">
    <name type="scientific">Natrialba chahannaoensis JCM 10990</name>
    <dbReference type="NCBI Taxonomy" id="1227492"/>
    <lineage>
        <taxon>Archaea</taxon>
        <taxon>Methanobacteriati</taxon>
        <taxon>Methanobacteriota</taxon>
        <taxon>Stenosarchaea group</taxon>
        <taxon>Halobacteria</taxon>
        <taxon>Halobacteriales</taxon>
        <taxon>Natrialbaceae</taxon>
        <taxon>Natrialba</taxon>
    </lineage>
</organism>
<sequence>MSENEASVRPESISHREHHTSAQPEFVFTCDACQHQIEVDDSVAAAIVRHGCPICGIRATTACLRRVADTPPPDH</sequence>
<evidence type="ECO:0000313" key="3">
    <source>
        <dbReference type="Proteomes" id="UP000011693"/>
    </source>
</evidence>
<name>M0B2K7_9EURY</name>
<accession>M0B2K7</accession>
<gene>
    <name evidence="2" type="ORF">C482_03346</name>
</gene>
<evidence type="ECO:0000313" key="2">
    <source>
        <dbReference type="EMBL" id="ELZ04797.1"/>
    </source>
</evidence>
<comment type="caution">
    <text evidence="2">The sequence shown here is derived from an EMBL/GenBank/DDBJ whole genome shotgun (WGS) entry which is preliminary data.</text>
</comment>
<evidence type="ECO:0000256" key="1">
    <source>
        <dbReference type="SAM" id="MobiDB-lite"/>
    </source>
</evidence>
<keyword evidence="3" id="KW-1185">Reference proteome</keyword>
<dbReference type="InterPro" id="IPR055982">
    <property type="entry name" value="DUF7560"/>
</dbReference>
<feature type="compositionally biased region" description="Basic and acidic residues" evidence="1">
    <location>
        <begin position="1"/>
        <end position="15"/>
    </location>
</feature>
<feature type="region of interest" description="Disordered" evidence="1">
    <location>
        <begin position="1"/>
        <end position="20"/>
    </location>
</feature>
<proteinExistence type="predicted"/>
<dbReference type="Proteomes" id="UP000011693">
    <property type="component" value="Unassembled WGS sequence"/>
</dbReference>
<dbReference type="AlphaFoldDB" id="M0B2K7"/>
<reference evidence="2 3" key="1">
    <citation type="journal article" date="2014" name="PLoS Genet.">
        <title>Phylogenetically driven sequencing of extremely halophilic archaea reveals strategies for static and dynamic osmo-response.</title>
        <authorList>
            <person name="Becker E.A."/>
            <person name="Seitzer P.M."/>
            <person name="Tritt A."/>
            <person name="Larsen D."/>
            <person name="Krusor M."/>
            <person name="Yao A.I."/>
            <person name="Wu D."/>
            <person name="Madern D."/>
            <person name="Eisen J.A."/>
            <person name="Darling A.E."/>
            <person name="Facciotti M.T."/>
        </authorList>
    </citation>
    <scope>NUCLEOTIDE SEQUENCE [LARGE SCALE GENOMIC DNA]</scope>
    <source>
        <strain evidence="2 3">JCM 10990</strain>
    </source>
</reference>